<dbReference type="InterPro" id="IPR000210">
    <property type="entry name" value="BTB/POZ_dom"/>
</dbReference>
<sequence length="433" mass="48732">MDEPPQPSFVIGEMVDARDSVNHWYESRVLERRTTGTGETEYYVHFRGWQPRFDTWVSGDAIAPVHTKTQDWRPTLRVGDALEFSERPGRWLYATVTDVSRSANSGETMFVAVRKESCRGSQEPSIWVDVDCEKLCPTNTHLRNHPPPSTPAMDNARAGDKDASSRAGQLGVSLWHLRKQGLLTDLELEVAGEIFLVHRCVLAAASGVFRAMFSAHTKDKDARRLYLPDLLPQTFFDMIKFVYTSCIDTSLDNDHHVEDFLEASEEGVHEASKVDMDVDDTESRAMALNRVMALPSPPTEMGMQDQDKSRKSQEKRQKRSEAEPYSTGRLVRLVLASDRFDIRSLTAACEEQLSNSLNSRNLLRILALSRHLHLRSLEAAAQKFFVDNASDIVISPSFGTLLAGDKGFELAWEAGWDEVVDDTSAYTEDESKD</sequence>
<feature type="compositionally biased region" description="Basic and acidic residues" evidence="1">
    <location>
        <begin position="305"/>
        <end position="322"/>
    </location>
</feature>
<dbReference type="CDD" id="cd18186">
    <property type="entry name" value="BTB_POZ_ZBTB_KLHL-like"/>
    <property type="match status" value="1"/>
</dbReference>
<dbReference type="PANTHER" id="PTHR24413">
    <property type="entry name" value="SPECKLE-TYPE POZ PROTEIN"/>
    <property type="match status" value="1"/>
</dbReference>
<name>A0A7R9YBM8_9STRA</name>
<dbReference type="Gene3D" id="3.30.710.10">
    <property type="entry name" value="Potassium Channel Kv1.1, Chain A"/>
    <property type="match status" value="1"/>
</dbReference>
<proteinExistence type="predicted"/>
<feature type="region of interest" description="Disordered" evidence="1">
    <location>
        <begin position="141"/>
        <end position="163"/>
    </location>
</feature>
<dbReference type="SUPFAM" id="SSF54160">
    <property type="entry name" value="Chromo domain-like"/>
    <property type="match status" value="1"/>
</dbReference>
<dbReference type="SMART" id="SM00225">
    <property type="entry name" value="BTB"/>
    <property type="match status" value="1"/>
</dbReference>
<dbReference type="InterPro" id="IPR016197">
    <property type="entry name" value="Chromo-like_dom_sf"/>
</dbReference>
<dbReference type="PROSITE" id="PS50097">
    <property type="entry name" value="BTB"/>
    <property type="match status" value="1"/>
</dbReference>
<organism evidence="3">
    <name type="scientific">Pinguiococcus pyrenoidosus</name>
    <dbReference type="NCBI Taxonomy" id="172671"/>
    <lineage>
        <taxon>Eukaryota</taxon>
        <taxon>Sar</taxon>
        <taxon>Stramenopiles</taxon>
        <taxon>Ochrophyta</taxon>
        <taxon>Pinguiophyceae</taxon>
        <taxon>Pinguiochrysidales</taxon>
        <taxon>Pinguiochrysidaceae</taxon>
        <taxon>Pinguiococcus</taxon>
    </lineage>
</organism>
<evidence type="ECO:0000313" key="3">
    <source>
        <dbReference type="EMBL" id="CAD8255815.1"/>
    </source>
</evidence>
<protein>
    <recommendedName>
        <fullName evidence="2">BTB domain-containing protein</fullName>
    </recommendedName>
</protein>
<gene>
    <name evidence="3" type="ORF">PPYR1160_LOCUS5307</name>
</gene>
<dbReference type="AlphaFoldDB" id="A0A7R9YBM8"/>
<feature type="region of interest" description="Disordered" evidence="1">
    <location>
        <begin position="294"/>
        <end position="324"/>
    </location>
</feature>
<dbReference type="EMBL" id="HBEA01006898">
    <property type="protein sequence ID" value="CAD8255815.1"/>
    <property type="molecule type" value="Transcribed_RNA"/>
</dbReference>
<dbReference type="Gene3D" id="2.30.30.140">
    <property type="match status" value="1"/>
</dbReference>
<dbReference type="SUPFAM" id="SSF54695">
    <property type="entry name" value="POZ domain"/>
    <property type="match status" value="1"/>
</dbReference>
<dbReference type="Pfam" id="PF00651">
    <property type="entry name" value="BTB"/>
    <property type="match status" value="1"/>
</dbReference>
<accession>A0A7R9YBM8</accession>
<evidence type="ECO:0000256" key="1">
    <source>
        <dbReference type="SAM" id="MobiDB-lite"/>
    </source>
</evidence>
<reference evidence="3" key="1">
    <citation type="submission" date="2021-01" db="EMBL/GenBank/DDBJ databases">
        <authorList>
            <person name="Corre E."/>
            <person name="Pelletier E."/>
            <person name="Niang G."/>
            <person name="Scheremetjew M."/>
            <person name="Finn R."/>
            <person name="Kale V."/>
            <person name="Holt S."/>
            <person name="Cochrane G."/>
            <person name="Meng A."/>
            <person name="Brown T."/>
            <person name="Cohen L."/>
        </authorList>
    </citation>
    <scope>NUCLEOTIDE SEQUENCE</scope>
    <source>
        <strain evidence="3">CCMP2078</strain>
    </source>
</reference>
<dbReference type="InterPro" id="IPR011333">
    <property type="entry name" value="SKP1/BTB/POZ_sf"/>
</dbReference>
<dbReference type="Pfam" id="PF11717">
    <property type="entry name" value="Tudor-knot"/>
    <property type="match status" value="1"/>
</dbReference>
<dbReference type="CDD" id="cd20104">
    <property type="entry name" value="MBT_PHF20L1-like"/>
    <property type="match status" value="1"/>
</dbReference>
<evidence type="ECO:0000259" key="2">
    <source>
        <dbReference type="PROSITE" id="PS50097"/>
    </source>
</evidence>
<dbReference type="InterPro" id="IPR025995">
    <property type="entry name" value="Tudor-knot"/>
</dbReference>
<feature type="domain" description="BTB" evidence="2">
    <location>
        <begin position="184"/>
        <end position="251"/>
    </location>
</feature>